<accession>A0A382NIZ8</accession>
<protein>
    <recommendedName>
        <fullName evidence="1">Carbohydrate-binding domain-containing protein</fullName>
    </recommendedName>
</protein>
<dbReference type="GO" id="GO:0004553">
    <property type="term" value="F:hydrolase activity, hydrolyzing O-glycosyl compounds"/>
    <property type="evidence" value="ECO:0007669"/>
    <property type="project" value="InterPro"/>
</dbReference>
<reference evidence="2" key="1">
    <citation type="submission" date="2018-05" db="EMBL/GenBank/DDBJ databases">
        <authorList>
            <person name="Lanie J.A."/>
            <person name="Ng W.-L."/>
            <person name="Kazmierczak K.M."/>
            <person name="Andrzejewski T.M."/>
            <person name="Davidsen T.M."/>
            <person name="Wayne K.J."/>
            <person name="Tettelin H."/>
            <person name="Glass J.I."/>
            <person name="Rusch D."/>
            <person name="Podicherti R."/>
            <person name="Tsui H.-C.T."/>
            <person name="Winkler M.E."/>
        </authorList>
    </citation>
    <scope>NUCLEOTIDE SEQUENCE</scope>
</reference>
<feature type="non-terminal residue" evidence="2">
    <location>
        <position position="203"/>
    </location>
</feature>
<dbReference type="AlphaFoldDB" id="A0A382NIZ8"/>
<dbReference type="GO" id="GO:0016052">
    <property type="term" value="P:carbohydrate catabolic process"/>
    <property type="evidence" value="ECO:0007669"/>
    <property type="project" value="InterPro"/>
</dbReference>
<dbReference type="SUPFAM" id="SSF49344">
    <property type="entry name" value="CBD9-like"/>
    <property type="match status" value="1"/>
</dbReference>
<sequence>MTMKSRITGIVVGAMALIFCSTAQAQNGVEPRYERYNADRKSIEVDGDLSDWAGVTFIEPRFEASDNRETGKGNSTIGDVTYSTFAEYNGGTWSGPDDHTTLTAVAWDQNGLYLGIIVTDDEHEHAAGNAWNGDGVQMGLTDPDRSAVTHLYNYCIKDGYESGKVYKSGDAGIIADQERGPGNYTVAMVRDDAKKTTTYEALF</sequence>
<proteinExistence type="predicted"/>
<dbReference type="Pfam" id="PF06452">
    <property type="entry name" value="CBM9_1"/>
    <property type="match status" value="1"/>
</dbReference>
<evidence type="ECO:0000313" key="2">
    <source>
        <dbReference type="EMBL" id="SVC61076.1"/>
    </source>
</evidence>
<dbReference type="GO" id="GO:0030246">
    <property type="term" value="F:carbohydrate binding"/>
    <property type="evidence" value="ECO:0007669"/>
    <property type="project" value="InterPro"/>
</dbReference>
<name>A0A382NIZ8_9ZZZZ</name>
<dbReference type="Gene3D" id="2.60.40.1190">
    <property type="match status" value="1"/>
</dbReference>
<evidence type="ECO:0000259" key="1">
    <source>
        <dbReference type="Pfam" id="PF06452"/>
    </source>
</evidence>
<dbReference type="EMBL" id="UINC01100766">
    <property type="protein sequence ID" value="SVC61076.1"/>
    <property type="molecule type" value="Genomic_DNA"/>
</dbReference>
<feature type="domain" description="Carbohydrate-binding" evidence="1">
    <location>
        <begin position="81"/>
        <end position="140"/>
    </location>
</feature>
<gene>
    <name evidence="2" type="ORF">METZ01_LOCUS313930</name>
</gene>
<dbReference type="InterPro" id="IPR010502">
    <property type="entry name" value="Carb-bd_dom_fam9"/>
</dbReference>
<organism evidence="2">
    <name type="scientific">marine metagenome</name>
    <dbReference type="NCBI Taxonomy" id="408172"/>
    <lineage>
        <taxon>unclassified sequences</taxon>
        <taxon>metagenomes</taxon>
        <taxon>ecological metagenomes</taxon>
    </lineage>
</organism>